<keyword evidence="3" id="KW-1185">Reference proteome</keyword>
<proteinExistence type="predicted"/>
<feature type="compositionally biased region" description="Polar residues" evidence="1">
    <location>
        <begin position="16"/>
        <end position="45"/>
    </location>
</feature>
<dbReference type="Proteomes" id="UP000324222">
    <property type="component" value="Unassembled WGS sequence"/>
</dbReference>
<organism evidence="2 3">
    <name type="scientific">Portunus trituberculatus</name>
    <name type="common">Swimming crab</name>
    <name type="synonym">Neptunus trituberculatus</name>
    <dbReference type="NCBI Taxonomy" id="210409"/>
    <lineage>
        <taxon>Eukaryota</taxon>
        <taxon>Metazoa</taxon>
        <taxon>Ecdysozoa</taxon>
        <taxon>Arthropoda</taxon>
        <taxon>Crustacea</taxon>
        <taxon>Multicrustacea</taxon>
        <taxon>Malacostraca</taxon>
        <taxon>Eumalacostraca</taxon>
        <taxon>Eucarida</taxon>
        <taxon>Decapoda</taxon>
        <taxon>Pleocyemata</taxon>
        <taxon>Brachyura</taxon>
        <taxon>Eubrachyura</taxon>
        <taxon>Portunoidea</taxon>
        <taxon>Portunidae</taxon>
        <taxon>Portuninae</taxon>
        <taxon>Portunus</taxon>
    </lineage>
</organism>
<feature type="compositionally biased region" description="Low complexity" evidence="1">
    <location>
        <begin position="1"/>
        <end position="10"/>
    </location>
</feature>
<dbReference type="EMBL" id="VSRR010082200">
    <property type="protein sequence ID" value="MPC89792.1"/>
    <property type="molecule type" value="Genomic_DNA"/>
</dbReference>
<feature type="compositionally biased region" description="Basic and acidic residues" evidence="1">
    <location>
        <begin position="58"/>
        <end position="69"/>
    </location>
</feature>
<accession>A0A5B7J0U0</accession>
<evidence type="ECO:0000313" key="3">
    <source>
        <dbReference type="Proteomes" id="UP000324222"/>
    </source>
</evidence>
<dbReference type="AlphaFoldDB" id="A0A5B7J0U0"/>
<comment type="caution">
    <text evidence="2">The sequence shown here is derived from an EMBL/GenBank/DDBJ whole genome shotgun (WGS) entry which is preliminary data.</text>
</comment>
<reference evidence="2 3" key="1">
    <citation type="submission" date="2019-05" db="EMBL/GenBank/DDBJ databases">
        <title>Another draft genome of Portunus trituberculatus and its Hox gene families provides insights of decapod evolution.</title>
        <authorList>
            <person name="Jeong J.-H."/>
            <person name="Song I."/>
            <person name="Kim S."/>
            <person name="Choi T."/>
            <person name="Kim D."/>
            <person name="Ryu S."/>
            <person name="Kim W."/>
        </authorList>
    </citation>
    <scope>NUCLEOTIDE SEQUENCE [LARGE SCALE GENOMIC DNA]</scope>
    <source>
        <tissue evidence="2">Muscle</tissue>
    </source>
</reference>
<evidence type="ECO:0000256" key="1">
    <source>
        <dbReference type="SAM" id="MobiDB-lite"/>
    </source>
</evidence>
<sequence>MQLPHAAPAHPDSPPRLSTLSPTNSRHQDSTNTYQDPSPRVNQRNAADPPAHHLLPGTREDKKDKQIST</sequence>
<evidence type="ECO:0000313" key="2">
    <source>
        <dbReference type="EMBL" id="MPC89792.1"/>
    </source>
</evidence>
<gene>
    <name evidence="2" type="ORF">E2C01_084752</name>
</gene>
<name>A0A5B7J0U0_PORTR</name>
<feature type="region of interest" description="Disordered" evidence="1">
    <location>
        <begin position="1"/>
        <end position="69"/>
    </location>
</feature>
<protein>
    <submittedName>
        <fullName evidence="2">Uncharacterized protein</fullName>
    </submittedName>
</protein>